<evidence type="ECO:0000313" key="3">
    <source>
        <dbReference type="EMBL" id="MDQ1210169.1"/>
    </source>
</evidence>
<dbReference type="Gene3D" id="1.20.120.450">
    <property type="entry name" value="dinb family like domain"/>
    <property type="match status" value="1"/>
</dbReference>
<dbReference type="RefSeq" id="WP_307004740.1">
    <property type="nucleotide sequence ID" value="NZ_JAUTBK010000002.1"/>
</dbReference>
<protein>
    <submittedName>
        <fullName evidence="3">Damage-inducible protein DinB</fullName>
    </submittedName>
</protein>
<proteinExistence type="inferred from homology"/>
<comment type="caution">
    <text evidence="3">The sequence shown here is derived from an EMBL/GenBank/DDBJ whole genome shotgun (WGS) entry which is preliminary data.</text>
</comment>
<dbReference type="InterPro" id="IPR034660">
    <property type="entry name" value="DinB/YfiT-like"/>
</dbReference>
<dbReference type="EMBL" id="JAUTBK010000002">
    <property type="protein sequence ID" value="MDQ1210169.1"/>
    <property type="molecule type" value="Genomic_DNA"/>
</dbReference>
<reference evidence="3 4" key="1">
    <citation type="submission" date="2023-07" db="EMBL/GenBank/DDBJ databases">
        <title>Functional and genomic diversity of the sorghum phyllosphere microbiome.</title>
        <authorList>
            <person name="Shade A."/>
        </authorList>
    </citation>
    <scope>NUCLEOTIDE SEQUENCE [LARGE SCALE GENOMIC DNA]</scope>
    <source>
        <strain evidence="3 4">SORGH_AS_0887</strain>
    </source>
</reference>
<dbReference type="InterPro" id="IPR007837">
    <property type="entry name" value="DinB"/>
</dbReference>
<dbReference type="Pfam" id="PF05163">
    <property type="entry name" value="DinB"/>
    <property type="match status" value="1"/>
</dbReference>
<comment type="similarity">
    <text evidence="1">Belongs to the DinB family.</text>
</comment>
<gene>
    <name evidence="3" type="ORF">QE380_003092</name>
</gene>
<name>A0ABU0V029_ACIBI</name>
<keyword evidence="4" id="KW-1185">Reference proteome</keyword>
<sequence length="175" mass="20923">MSTSFKNYFLMMAYYNQWANQKLFAALSNLTEAQLNQDCGAYFRTVLHTANHLLIGDILWFERIRGLEPSNYALDDLIYTELKQLKQARFELDLRLLDLIMQSEPIKFDHFIKYLRRGQFYTEPLHEILAHIFNHQAHHRGQMHSMLHALTGESLELDLIFFQREYSHIYRLPQI</sequence>
<dbReference type="SUPFAM" id="SSF109854">
    <property type="entry name" value="DinB/YfiT-like putative metalloenzymes"/>
    <property type="match status" value="1"/>
</dbReference>
<dbReference type="Proteomes" id="UP001233360">
    <property type="component" value="Unassembled WGS sequence"/>
</dbReference>
<dbReference type="PANTHER" id="PTHR37302">
    <property type="entry name" value="SLR1116 PROTEIN"/>
    <property type="match status" value="1"/>
</dbReference>
<evidence type="ECO:0000256" key="1">
    <source>
        <dbReference type="ARBA" id="ARBA00008635"/>
    </source>
</evidence>
<dbReference type="PANTHER" id="PTHR37302:SF1">
    <property type="entry name" value="PROTEIN DINB"/>
    <property type="match status" value="1"/>
</dbReference>
<evidence type="ECO:0000256" key="2">
    <source>
        <dbReference type="ARBA" id="ARBA00022723"/>
    </source>
</evidence>
<accession>A0ABU0V029</accession>
<keyword evidence="2" id="KW-0479">Metal-binding</keyword>
<organism evidence="3 4">
    <name type="scientific">Acinetobacter baylyi</name>
    <dbReference type="NCBI Taxonomy" id="202950"/>
    <lineage>
        <taxon>Bacteria</taxon>
        <taxon>Pseudomonadati</taxon>
        <taxon>Pseudomonadota</taxon>
        <taxon>Gammaproteobacteria</taxon>
        <taxon>Moraxellales</taxon>
        <taxon>Moraxellaceae</taxon>
        <taxon>Acinetobacter</taxon>
    </lineage>
</organism>
<evidence type="ECO:0000313" key="4">
    <source>
        <dbReference type="Proteomes" id="UP001233360"/>
    </source>
</evidence>